<dbReference type="PANTHER" id="PTHR23216">
    <property type="entry name" value="NUCLEOLAR AND COILED-BODY PHOSPHOPROTEIN 1"/>
    <property type="match status" value="1"/>
</dbReference>
<evidence type="ECO:0000313" key="3">
    <source>
        <dbReference type="Proteomes" id="UP000265140"/>
    </source>
</evidence>
<reference evidence="2" key="3">
    <citation type="submission" date="2025-08" db="UniProtKB">
        <authorList>
            <consortium name="Ensembl"/>
        </authorList>
    </citation>
    <scope>IDENTIFICATION</scope>
</reference>
<dbReference type="InterPro" id="IPR039191">
    <property type="entry name" value="Nopp140-like"/>
</dbReference>
<feature type="compositionally biased region" description="Polar residues" evidence="1">
    <location>
        <begin position="66"/>
        <end position="77"/>
    </location>
</feature>
<dbReference type="AlphaFoldDB" id="A0A3P8XHY0"/>
<feature type="compositionally biased region" description="Low complexity" evidence="1">
    <location>
        <begin position="135"/>
        <end position="144"/>
    </location>
</feature>
<feature type="compositionally biased region" description="Low complexity" evidence="1">
    <location>
        <begin position="537"/>
        <end position="552"/>
    </location>
</feature>
<dbReference type="PROSITE" id="PS50896">
    <property type="entry name" value="LISH"/>
    <property type="match status" value="1"/>
</dbReference>
<dbReference type="InParanoid" id="A0A3P8XHY0"/>
<dbReference type="GO" id="GO:0005730">
    <property type="term" value="C:nucleolus"/>
    <property type="evidence" value="ECO:0007669"/>
    <property type="project" value="InterPro"/>
</dbReference>
<dbReference type="GO" id="GO:0005654">
    <property type="term" value="C:nucleoplasm"/>
    <property type="evidence" value="ECO:0007669"/>
    <property type="project" value="TreeGrafter"/>
</dbReference>
<evidence type="ECO:0008006" key="4">
    <source>
        <dbReference type="Google" id="ProtNLM"/>
    </source>
</evidence>
<dbReference type="GeneTree" id="ENSGT01150000287178"/>
<evidence type="ECO:0000256" key="1">
    <source>
        <dbReference type="SAM" id="MobiDB-lite"/>
    </source>
</evidence>
<feature type="compositionally biased region" description="Acidic residues" evidence="1">
    <location>
        <begin position="150"/>
        <end position="162"/>
    </location>
</feature>
<feature type="compositionally biased region" description="Low complexity" evidence="1">
    <location>
        <begin position="409"/>
        <end position="424"/>
    </location>
</feature>
<feature type="region of interest" description="Disordered" evidence="1">
    <location>
        <begin position="66"/>
        <end position="634"/>
    </location>
</feature>
<evidence type="ECO:0000313" key="2">
    <source>
        <dbReference type="Ensembl" id="ENSELUP00000002727.3"/>
    </source>
</evidence>
<reference evidence="3" key="1">
    <citation type="journal article" date="2014" name="PLoS ONE">
        <title>The genome and linkage map of the northern pike (Esox lucius): conserved synteny revealed between the salmonid sister group and the Neoteleostei.</title>
        <authorList>
            <person name="Rondeau E.B."/>
            <person name="Minkley D.R."/>
            <person name="Leong J.S."/>
            <person name="Messmer A.M."/>
            <person name="Jantzen J.R."/>
            <person name="von Schalburg K.R."/>
            <person name="Lemon C."/>
            <person name="Bird N.H."/>
            <person name="Koop B.F."/>
        </authorList>
    </citation>
    <scope>NUCLEOTIDE SEQUENCE</scope>
</reference>
<organism evidence="2 3">
    <name type="scientific">Esox lucius</name>
    <name type="common">Northern pike</name>
    <dbReference type="NCBI Taxonomy" id="8010"/>
    <lineage>
        <taxon>Eukaryota</taxon>
        <taxon>Metazoa</taxon>
        <taxon>Chordata</taxon>
        <taxon>Craniata</taxon>
        <taxon>Vertebrata</taxon>
        <taxon>Euteleostomi</taxon>
        <taxon>Actinopterygii</taxon>
        <taxon>Neopterygii</taxon>
        <taxon>Teleostei</taxon>
        <taxon>Protacanthopterygii</taxon>
        <taxon>Esociformes</taxon>
        <taxon>Esocidae</taxon>
        <taxon>Esox</taxon>
    </lineage>
</organism>
<feature type="compositionally biased region" description="Acidic residues" evidence="1">
    <location>
        <begin position="610"/>
        <end position="619"/>
    </location>
</feature>
<name>A0A3P8XHY0_ESOLU</name>
<feature type="compositionally biased region" description="Low complexity" evidence="1">
    <location>
        <begin position="183"/>
        <end position="193"/>
    </location>
</feature>
<feature type="compositionally biased region" description="Low complexity" evidence="1">
    <location>
        <begin position="215"/>
        <end position="258"/>
    </location>
</feature>
<keyword evidence="3" id="KW-1185">Reference proteome</keyword>
<feature type="compositionally biased region" description="Low complexity" evidence="1">
    <location>
        <begin position="495"/>
        <end position="505"/>
    </location>
</feature>
<dbReference type="InterPro" id="IPR006594">
    <property type="entry name" value="LisH"/>
</dbReference>
<proteinExistence type="predicted"/>
<feature type="compositionally biased region" description="Acidic residues" evidence="1">
    <location>
        <begin position="388"/>
        <end position="397"/>
    </location>
</feature>
<accession>A0A3P8XHY0</accession>
<protein>
    <recommendedName>
        <fullName evidence="4">LisH domain-containing protein</fullName>
    </recommendedName>
</protein>
<dbReference type="PANTHER" id="PTHR23216:SF1">
    <property type="entry name" value="NUCLEOLAR AND COILED-BODY PHOSPHOPROTEIN 1"/>
    <property type="match status" value="1"/>
</dbReference>
<feature type="compositionally biased region" description="Low complexity" evidence="1">
    <location>
        <begin position="328"/>
        <end position="338"/>
    </location>
</feature>
<dbReference type="Ensembl" id="ENSELUT00000015215.3">
    <property type="protein sequence ID" value="ENSELUP00000002727.3"/>
    <property type="gene ID" value="ENSELUG00000038555.1"/>
</dbReference>
<feature type="compositionally biased region" description="Acidic residues" evidence="1">
    <location>
        <begin position="275"/>
        <end position="287"/>
    </location>
</feature>
<dbReference type="Proteomes" id="UP000265140">
    <property type="component" value="Chromosome 7"/>
</dbReference>
<feature type="compositionally biased region" description="Basic and acidic residues" evidence="1">
    <location>
        <begin position="510"/>
        <end position="520"/>
    </location>
</feature>
<sequence>MTSFDPDASHSALLYLIYHHLKENGYKKAANVLKKHVTQIETPEEITSLHDIYTSWIKVSEIGQNAKQEPEVDSTTLKKIKDDPATKEEVVDLKPIDNLPAGPQTLQAADAETPRSATSECEKESPTKAVNDAAPTKTPVTTTPSKAESSDSDDSDRDDSDSEHEKPAPKAASGRPSPQALVKATPAKAAPQTTRRKAQGSDSDRSCSEEEAPVKKPVATAPVKPVATAPVKPVATAPVKPVATAPVKPVATAPVKAVSVKSTPVKETSKPADSSDSESEDADSEEESPVKISALTPRPGSVKVAKATPVKPSGVTPSQTKAAPLTPAAGKKAQSSDSDSSDEEEEAPEKAKTKPVATPGIKTVAVTTPLPVKSNRPAVTASKPAESSDSDSSEDEIPLAQITGKVTEASAPTKTPVTTTPSKAESSDSDDSDREHEKSVMTPRPGSVKAAKATPVKPSGVTPSQTKSAPMTPAARKKAQSSDSDSSDEEEAPVKKTTLTKTTPKASDAAVKRENDRSDSSDSEDDAPDEQAPTIPTPRLAKAPPTAPAAAEKANRSDSSESDTEEDTPAKKAKPKLGASVPVNLVAVTTPEPVKSNRPAVTVSKPAESSDSDSSEDEIPLAQKPESAPIKNVDTEAPISEEIAVTQAQATPP</sequence>
<feature type="compositionally biased region" description="Basic and acidic residues" evidence="1">
    <location>
        <begin position="79"/>
        <end position="95"/>
    </location>
</feature>
<reference evidence="2" key="4">
    <citation type="submission" date="2025-09" db="UniProtKB">
        <authorList>
            <consortium name="Ensembl"/>
        </authorList>
    </citation>
    <scope>IDENTIFICATION</scope>
</reference>
<dbReference type="Bgee" id="ENSELUG00000004055">
    <property type="expression patterns" value="Expressed in camera-type eye and 13 other cell types or tissues"/>
</dbReference>
<feature type="compositionally biased region" description="Basic and acidic residues" evidence="1">
    <location>
        <begin position="202"/>
        <end position="214"/>
    </location>
</feature>
<reference evidence="2" key="2">
    <citation type="submission" date="2020-02" db="EMBL/GenBank/DDBJ databases">
        <title>Esox lucius (northern pike) genome, fEsoLuc1, primary haplotype.</title>
        <authorList>
            <person name="Myers G."/>
            <person name="Karagic N."/>
            <person name="Meyer A."/>
            <person name="Pippel M."/>
            <person name="Reichard M."/>
            <person name="Winkler S."/>
            <person name="Tracey A."/>
            <person name="Sims Y."/>
            <person name="Howe K."/>
            <person name="Rhie A."/>
            <person name="Formenti G."/>
            <person name="Durbin R."/>
            <person name="Fedrigo O."/>
            <person name="Jarvis E.D."/>
        </authorList>
    </citation>
    <scope>NUCLEOTIDE SEQUENCE [LARGE SCALE GENOMIC DNA]</scope>
</reference>